<keyword evidence="3" id="KW-0805">Transcription regulation</keyword>
<reference evidence="12 13" key="1">
    <citation type="submission" date="2024-08" db="EMBL/GenBank/DDBJ databases">
        <title>Insights into the chromosomal genome structure of Flemingia macrophylla.</title>
        <authorList>
            <person name="Ding Y."/>
            <person name="Zhao Y."/>
            <person name="Bi W."/>
            <person name="Wu M."/>
            <person name="Zhao G."/>
            <person name="Gong Y."/>
            <person name="Li W."/>
            <person name="Zhang P."/>
        </authorList>
    </citation>
    <scope>NUCLEOTIDE SEQUENCE [LARGE SCALE GENOMIC DNA]</scope>
    <source>
        <strain evidence="12">DYQJB</strain>
        <tissue evidence="12">Leaf</tissue>
    </source>
</reference>
<dbReference type="PANTHER" id="PTHR45940">
    <property type="entry name" value="WUSCHEL-RELATED HOMEOBOX 1-RELATED"/>
    <property type="match status" value="1"/>
</dbReference>
<name>A0ABD1M8K7_9FABA</name>
<gene>
    <name evidence="12" type="ORF">Fmac_019702</name>
</gene>
<keyword evidence="2" id="KW-0217">Developmental protein</keyword>
<evidence type="ECO:0000313" key="13">
    <source>
        <dbReference type="Proteomes" id="UP001603857"/>
    </source>
</evidence>
<keyword evidence="7 9" id="KW-0539">Nucleus</keyword>
<evidence type="ECO:0000313" key="12">
    <source>
        <dbReference type="EMBL" id="KAL2332121.1"/>
    </source>
</evidence>
<dbReference type="InterPro" id="IPR044555">
    <property type="entry name" value="WUSCHEL-like"/>
</dbReference>
<dbReference type="SUPFAM" id="SSF46689">
    <property type="entry name" value="Homeodomain-like"/>
    <property type="match status" value="1"/>
</dbReference>
<evidence type="ECO:0000256" key="7">
    <source>
        <dbReference type="ARBA" id="ARBA00023242"/>
    </source>
</evidence>
<evidence type="ECO:0000256" key="3">
    <source>
        <dbReference type="ARBA" id="ARBA00023015"/>
    </source>
</evidence>
<comment type="similarity">
    <text evidence="8">Belongs to the WUS homeobox family.</text>
</comment>
<dbReference type="SMART" id="SM00389">
    <property type="entry name" value="HOX"/>
    <property type="match status" value="1"/>
</dbReference>
<dbReference type="InterPro" id="IPR009057">
    <property type="entry name" value="Homeodomain-like_sf"/>
</dbReference>
<dbReference type="EMBL" id="JBGMDY010000006">
    <property type="protein sequence ID" value="KAL2332121.1"/>
    <property type="molecule type" value="Genomic_DNA"/>
</dbReference>
<proteinExistence type="inferred from homology"/>
<organism evidence="12 13">
    <name type="scientific">Flemingia macrophylla</name>
    <dbReference type="NCBI Taxonomy" id="520843"/>
    <lineage>
        <taxon>Eukaryota</taxon>
        <taxon>Viridiplantae</taxon>
        <taxon>Streptophyta</taxon>
        <taxon>Embryophyta</taxon>
        <taxon>Tracheophyta</taxon>
        <taxon>Spermatophyta</taxon>
        <taxon>Magnoliopsida</taxon>
        <taxon>eudicotyledons</taxon>
        <taxon>Gunneridae</taxon>
        <taxon>Pentapetalae</taxon>
        <taxon>rosids</taxon>
        <taxon>fabids</taxon>
        <taxon>Fabales</taxon>
        <taxon>Fabaceae</taxon>
        <taxon>Papilionoideae</taxon>
        <taxon>50 kb inversion clade</taxon>
        <taxon>NPAAA clade</taxon>
        <taxon>indigoferoid/millettioid clade</taxon>
        <taxon>Phaseoleae</taxon>
        <taxon>Flemingia</taxon>
    </lineage>
</organism>
<dbReference type="CDD" id="cd00086">
    <property type="entry name" value="homeodomain"/>
    <property type="match status" value="1"/>
</dbReference>
<evidence type="ECO:0000256" key="2">
    <source>
        <dbReference type="ARBA" id="ARBA00022473"/>
    </source>
</evidence>
<dbReference type="Pfam" id="PF00046">
    <property type="entry name" value="Homeodomain"/>
    <property type="match status" value="1"/>
</dbReference>
<dbReference type="GO" id="GO:0099402">
    <property type="term" value="P:plant organ development"/>
    <property type="evidence" value="ECO:0007669"/>
    <property type="project" value="UniProtKB-ARBA"/>
</dbReference>
<dbReference type="PROSITE" id="PS50071">
    <property type="entry name" value="HOMEOBOX_2"/>
    <property type="match status" value="1"/>
</dbReference>
<evidence type="ECO:0000256" key="5">
    <source>
        <dbReference type="ARBA" id="ARBA00023155"/>
    </source>
</evidence>
<evidence type="ECO:0000256" key="10">
    <source>
        <dbReference type="RuleBase" id="RU000682"/>
    </source>
</evidence>
<dbReference type="GO" id="GO:0005634">
    <property type="term" value="C:nucleus"/>
    <property type="evidence" value="ECO:0007669"/>
    <property type="project" value="UniProtKB-SubCell"/>
</dbReference>
<dbReference type="InterPro" id="IPR001356">
    <property type="entry name" value="HD"/>
</dbReference>
<evidence type="ECO:0000256" key="1">
    <source>
        <dbReference type="ARBA" id="ARBA00004123"/>
    </source>
</evidence>
<evidence type="ECO:0000256" key="9">
    <source>
        <dbReference type="PROSITE-ProRule" id="PRU00108"/>
    </source>
</evidence>
<feature type="domain" description="Homeobox" evidence="11">
    <location>
        <begin position="16"/>
        <end position="71"/>
    </location>
</feature>
<keyword evidence="6" id="KW-0804">Transcription</keyword>
<feature type="DNA-binding region" description="Homeobox" evidence="9">
    <location>
        <begin position="18"/>
        <end position="72"/>
    </location>
</feature>
<dbReference type="Gene3D" id="1.10.10.60">
    <property type="entry name" value="Homeodomain-like"/>
    <property type="match status" value="1"/>
</dbReference>
<dbReference type="GO" id="GO:0003677">
    <property type="term" value="F:DNA binding"/>
    <property type="evidence" value="ECO:0007669"/>
    <property type="project" value="UniProtKB-UniRule"/>
</dbReference>
<evidence type="ECO:0000256" key="8">
    <source>
        <dbReference type="ARBA" id="ARBA00024040"/>
    </source>
</evidence>
<keyword evidence="13" id="KW-1185">Reference proteome</keyword>
<dbReference type="Proteomes" id="UP001603857">
    <property type="component" value="Unassembled WGS sequence"/>
</dbReference>
<evidence type="ECO:0000259" key="11">
    <source>
        <dbReference type="PROSITE" id="PS50071"/>
    </source>
</evidence>
<evidence type="ECO:0000256" key="6">
    <source>
        <dbReference type="ARBA" id="ARBA00023163"/>
    </source>
</evidence>
<comment type="subcellular location">
    <subcellularLocation>
        <location evidence="1 9 10">Nucleus</location>
    </subcellularLocation>
</comment>
<keyword evidence="4 9" id="KW-0238">DNA-binding</keyword>
<comment type="caution">
    <text evidence="12">The sequence shown here is derived from an EMBL/GenBank/DDBJ whole genome shotgun (WGS) entry which is preliminary data.</text>
</comment>
<protein>
    <recommendedName>
        <fullName evidence="11">Homeobox domain-containing protein</fullName>
    </recommendedName>
</protein>
<accession>A0ABD1M8K7</accession>
<dbReference type="AlphaFoldDB" id="A0ABD1M8K7"/>
<dbReference type="PANTHER" id="PTHR45940:SF6">
    <property type="entry name" value="WUSCHEL-RELATED HOMEOBOX 2"/>
    <property type="match status" value="1"/>
</dbReference>
<keyword evidence="5 9" id="KW-0371">Homeobox</keyword>
<sequence>MVMGKNDHSVSHWSPTKEQIGMLENMYKQGIRTPNANQIQQIATRLRAYGRIEGKNVFYWFQNHKARQRQKLKQKQQRIGYSNSVCSPNCLHQSLSGIGSCAQLGTGVCSRIQTFGMSRMCHRPQGYEQLQQDYNLSNSNHKVLTLFPLHPTGILKEKSTSQVPPLASFSNDVISQKNDDGPLGKPPLIDFFFQF</sequence>
<evidence type="ECO:0000256" key="4">
    <source>
        <dbReference type="ARBA" id="ARBA00023125"/>
    </source>
</evidence>